<dbReference type="WBParaSite" id="PS1159_v2.g9753.t1">
    <property type="protein sequence ID" value="PS1159_v2.g9753.t1"/>
    <property type="gene ID" value="PS1159_v2.g9753"/>
</dbReference>
<reference evidence="2" key="1">
    <citation type="submission" date="2022-11" db="UniProtKB">
        <authorList>
            <consortium name="WormBaseParasite"/>
        </authorList>
    </citation>
    <scope>IDENTIFICATION</scope>
</reference>
<evidence type="ECO:0000313" key="1">
    <source>
        <dbReference type="Proteomes" id="UP000887580"/>
    </source>
</evidence>
<organism evidence="1 2">
    <name type="scientific">Panagrolaimus sp. PS1159</name>
    <dbReference type="NCBI Taxonomy" id="55785"/>
    <lineage>
        <taxon>Eukaryota</taxon>
        <taxon>Metazoa</taxon>
        <taxon>Ecdysozoa</taxon>
        <taxon>Nematoda</taxon>
        <taxon>Chromadorea</taxon>
        <taxon>Rhabditida</taxon>
        <taxon>Tylenchina</taxon>
        <taxon>Panagrolaimomorpha</taxon>
        <taxon>Panagrolaimoidea</taxon>
        <taxon>Panagrolaimidae</taxon>
        <taxon>Panagrolaimus</taxon>
    </lineage>
</organism>
<protein>
    <submittedName>
        <fullName evidence="2">Bromo domain-containing protein</fullName>
    </submittedName>
</protein>
<accession>A0AC35GXU4</accession>
<name>A0AC35GXU4_9BILA</name>
<dbReference type="Proteomes" id="UP000887580">
    <property type="component" value="Unplaced"/>
</dbReference>
<proteinExistence type="predicted"/>
<evidence type="ECO:0000313" key="2">
    <source>
        <dbReference type="WBParaSite" id="PS1159_v2.g9753.t1"/>
    </source>
</evidence>
<sequence>MENENFDGDESGQEIGDDENEQKLSTALDHIKKCEICNTNICIKFKQLVKMLTKHQLVQFLEKKLREDQKEIVEAERRRKAPHSPYSQIAKSLLLSKRKVHTNFSSDLLSPPPQRIPPTSPQFVQSMPSQNVQNPSGIILELDAFLRDYGLNRPNADDFANTRVDDVMRMLREPPYEASLSIQDRLNNFRFAFINSELFHGFDRGEIENEITRLIGEHSRANAIPPAENNDNSEPILVQQQQQPPMPQRAKRR</sequence>